<keyword evidence="7" id="KW-1185">Reference proteome</keyword>
<dbReference type="Gene3D" id="3.90.700.10">
    <property type="entry name" value="Succinate dehydrogenase/fumarate reductase flavoprotein, catalytic domain"/>
    <property type="match status" value="1"/>
</dbReference>
<dbReference type="PANTHER" id="PTHR43400">
    <property type="entry name" value="FUMARATE REDUCTASE"/>
    <property type="match status" value="1"/>
</dbReference>
<evidence type="ECO:0000313" key="7">
    <source>
        <dbReference type="Proteomes" id="UP000593802"/>
    </source>
</evidence>
<dbReference type="InterPro" id="IPR027477">
    <property type="entry name" value="Succ_DH/fumarate_Rdtase_cat_sf"/>
</dbReference>
<accession>A0A7I8D9E5</accession>
<evidence type="ECO:0000256" key="2">
    <source>
        <dbReference type="ARBA" id="ARBA00022630"/>
    </source>
</evidence>
<evidence type="ECO:0000256" key="3">
    <source>
        <dbReference type="ARBA" id="ARBA00022827"/>
    </source>
</evidence>
<dbReference type="PANTHER" id="PTHR43400:SF7">
    <property type="entry name" value="FAD-DEPENDENT OXIDOREDUCTASE 2 FAD BINDING DOMAIN-CONTAINING PROTEIN"/>
    <property type="match status" value="1"/>
</dbReference>
<evidence type="ECO:0000259" key="5">
    <source>
        <dbReference type="Pfam" id="PF00890"/>
    </source>
</evidence>
<proteinExistence type="predicted"/>
<evidence type="ECO:0000256" key="1">
    <source>
        <dbReference type="ARBA" id="ARBA00001974"/>
    </source>
</evidence>
<dbReference type="SUPFAM" id="SSF51905">
    <property type="entry name" value="FAD/NAD(P)-binding domain"/>
    <property type="match status" value="1"/>
</dbReference>
<sequence length="503" mass="55101">METAIGLQTDVLVVGAGNAAMCAALAARENGADVIVLERAPQKERGGNSTFTAGAIRFAYNGLDDLLKVVTDLTEEEIASTDFGTYTEEQFFEDMCRVTQYRGNPELIEILTSKSLETMIWMRSKKVRFTPIYGRQAFKIDGKFKFWGGLTVEAVGGGPGLVQQLHDAAEREGVRVFYEAQATKLLHDDDGVHGVRLKLKGRTAEIRAKAVVLACGGFQSNVEMRTRYLGPGWELAKVRGTRFNTGDGIRMALEIGASPYGHWSGCHAVGWDMNAPEFGDLAVGDGFQKHSYPFSIMVNAKGQRFLDEGADFRNYTYAKYGREILMQPGQFAWQIFDSKVTHLLRDEYRIKQVTKVKANTLEELAAKLEGVNPEAFLKTVREYNAAVRTDIPFNPNSKDGRCTEGLSIPKSNWANTIDQGPFEAYAVTCGITFTFGGLRINTKAEVQDTSLATIPGLYAAGELVGGLFYFNYPGGTGLMNGAVFGKIAGEQAAVHAGKHVLEN</sequence>
<keyword evidence="3" id="KW-0274">FAD</keyword>
<name>A0A7I8D9E5_9BACL</name>
<protein>
    <submittedName>
        <fullName evidence="6">Tricarballylate dehydrogenase</fullName>
    </submittedName>
</protein>
<dbReference type="Gene3D" id="3.50.50.60">
    <property type="entry name" value="FAD/NAD(P)-binding domain"/>
    <property type="match status" value="1"/>
</dbReference>
<feature type="domain" description="FAD-dependent oxidoreductase 2 FAD-binding" evidence="5">
    <location>
        <begin position="10"/>
        <end position="475"/>
    </location>
</feature>
<dbReference type="AlphaFoldDB" id="A0A7I8D9E5"/>
<gene>
    <name evidence="6" type="ORF">skT53_17530</name>
</gene>
<keyword evidence="4" id="KW-0560">Oxidoreductase</keyword>
<dbReference type="GO" id="GO:0033765">
    <property type="term" value="F:steroid dehydrogenase activity, acting on the CH-CH group of donors"/>
    <property type="evidence" value="ECO:0007669"/>
    <property type="project" value="UniProtKB-ARBA"/>
</dbReference>
<dbReference type="Pfam" id="PF00890">
    <property type="entry name" value="FAD_binding_2"/>
    <property type="match status" value="1"/>
</dbReference>
<dbReference type="SUPFAM" id="SSF56425">
    <property type="entry name" value="Succinate dehydrogenase/fumarate reductase flavoprotein, catalytic domain"/>
    <property type="match status" value="1"/>
</dbReference>
<dbReference type="RefSeq" id="WP_200760732.1">
    <property type="nucleotide sequence ID" value="NZ_AP023366.1"/>
</dbReference>
<reference evidence="6 7" key="1">
    <citation type="submission" date="2020-08" db="EMBL/GenBank/DDBJ databases">
        <title>Complete Genome Sequence of Effusibacillus dendaii Strain skT53, Isolated from Farmland soil.</title>
        <authorList>
            <person name="Konishi T."/>
            <person name="Kawasaki H."/>
        </authorList>
    </citation>
    <scope>NUCLEOTIDE SEQUENCE [LARGE SCALE GENOMIC DNA]</scope>
    <source>
        <strain evidence="7">skT53</strain>
    </source>
</reference>
<keyword evidence="2" id="KW-0285">Flavoprotein</keyword>
<comment type="cofactor">
    <cofactor evidence="1">
        <name>FAD</name>
        <dbReference type="ChEBI" id="CHEBI:57692"/>
    </cofactor>
</comment>
<dbReference type="Proteomes" id="UP000593802">
    <property type="component" value="Chromosome"/>
</dbReference>
<dbReference type="InterPro" id="IPR050315">
    <property type="entry name" value="FAD-oxidoreductase_2"/>
</dbReference>
<evidence type="ECO:0000256" key="4">
    <source>
        <dbReference type="ARBA" id="ARBA00023002"/>
    </source>
</evidence>
<dbReference type="EMBL" id="AP023366">
    <property type="protein sequence ID" value="BCJ86768.1"/>
    <property type="molecule type" value="Genomic_DNA"/>
</dbReference>
<dbReference type="NCBIfam" id="NF006130">
    <property type="entry name" value="PRK08274.1"/>
    <property type="match status" value="1"/>
</dbReference>
<evidence type="ECO:0000313" key="6">
    <source>
        <dbReference type="EMBL" id="BCJ86768.1"/>
    </source>
</evidence>
<organism evidence="6 7">
    <name type="scientific">Effusibacillus dendaii</name>
    <dbReference type="NCBI Taxonomy" id="2743772"/>
    <lineage>
        <taxon>Bacteria</taxon>
        <taxon>Bacillati</taxon>
        <taxon>Bacillota</taxon>
        <taxon>Bacilli</taxon>
        <taxon>Bacillales</taxon>
        <taxon>Alicyclobacillaceae</taxon>
        <taxon>Effusibacillus</taxon>
    </lineage>
</organism>
<dbReference type="InterPro" id="IPR036188">
    <property type="entry name" value="FAD/NAD-bd_sf"/>
</dbReference>
<dbReference type="InterPro" id="IPR003953">
    <property type="entry name" value="FAD-dep_OxRdtase_2_FAD-bd"/>
</dbReference>
<dbReference type="KEGG" id="eff:skT53_17530"/>